<dbReference type="AlphaFoldDB" id="A0A2P2J673"/>
<proteinExistence type="predicted"/>
<protein>
    <submittedName>
        <fullName evidence="1">Uncharacterized protein</fullName>
    </submittedName>
</protein>
<evidence type="ECO:0000313" key="1">
    <source>
        <dbReference type="EMBL" id="MBW88907.1"/>
    </source>
</evidence>
<sequence>MLMFSVPCNKTMDFSLGFNQAPASKFISVSLRHQFANSSYIFPFTRLGINVG</sequence>
<organism evidence="1">
    <name type="scientific">Rhizophora mucronata</name>
    <name type="common">Asiatic mangrove</name>
    <dbReference type="NCBI Taxonomy" id="61149"/>
    <lineage>
        <taxon>Eukaryota</taxon>
        <taxon>Viridiplantae</taxon>
        <taxon>Streptophyta</taxon>
        <taxon>Embryophyta</taxon>
        <taxon>Tracheophyta</taxon>
        <taxon>Spermatophyta</taxon>
        <taxon>Magnoliopsida</taxon>
        <taxon>eudicotyledons</taxon>
        <taxon>Gunneridae</taxon>
        <taxon>Pentapetalae</taxon>
        <taxon>rosids</taxon>
        <taxon>fabids</taxon>
        <taxon>Malpighiales</taxon>
        <taxon>Rhizophoraceae</taxon>
        <taxon>Rhizophora</taxon>
    </lineage>
</organism>
<name>A0A2P2J673_RHIMU</name>
<dbReference type="EMBL" id="GGEC01008424">
    <property type="protein sequence ID" value="MBW88907.1"/>
    <property type="molecule type" value="Transcribed_RNA"/>
</dbReference>
<accession>A0A2P2J673</accession>
<reference evidence="1" key="1">
    <citation type="submission" date="2018-02" db="EMBL/GenBank/DDBJ databases">
        <title>Rhizophora mucronata_Transcriptome.</title>
        <authorList>
            <person name="Meera S.P."/>
            <person name="Sreeshan A."/>
            <person name="Augustine A."/>
        </authorList>
    </citation>
    <scope>NUCLEOTIDE SEQUENCE</scope>
    <source>
        <tissue evidence="1">Leaf</tissue>
    </source>
</reference>